<reference evidence="2" key="1">
    <citation type="submission" date="2015-11" db="EMBL/GenBank/DDBJ databases">
        <authorList>
            <person name="Varghese N."/>
        </authorList>
    </citation>
    <scope>NUCLEOTIDE SEQUENCE [LARGE SCALE GENOMIC DNA]</scope>
    <source>
        <strain evidence="2">DSM 45899</strain>
    </source>
</reference>
<sequence>MRAPSPPPAYGACTTGMGRVGDVTEGATRINAGREPGDHIRPNVIRITPSTQAYTLPSVVPAWAGDGWSRSEPLPPPARSIAAPSANLIIIARPVEPHTEVVGVDMSFRSWRNHVTESCLVGHGCLERLRW</sequence>
<accession>A0A0S4QRW8</accession>
<protein>
    <submittedName>
        <fullName evidence="1">Uncharacterized protein</fullName>
    </submittedName>
</protein>
<proteinExistence type="predicted"/>
<gene>
    <name evidence="1" type="ORF">Ga0074812_11493</name>
</gene>
<dbReference type="AlphaFoldDB" id="A0A0S4QRW8"/>
<name>A0A0S4QRW8_9ACTN</name>
<keyword evidence="2" id="KW-1185">Reference proteome</keyword>
<organism evidence="1 2">
    <name type="scientific">Parafrankia irregularis</name>
    <dbReference type="NCBI Taxonomy" id="795642"/>
    <lineage>
        <taxon>Bacteria</taxon>
        <taxon>Bacillati</taxon>
        <taxon>Actinomycetota</taxon>
        <taxon>Actinomycetes</taxon>
        <taxon>Frankiales</taxon>
        <taxon>Frankiaceae</taxon>
        <taxon>Parafrankia</taxon>
    </lineage>
</organism>
<dbReference type="Proteomes" id="UP000198802">
    <property type="component" value="Unassembled WGS sequence"/>
</dbReference>
<evidence type="ECO:0000313" key="2">
    <source>
        <dbReference type="Proteomes" id="UP000198802"/>
    </source>
</evidence>
<evidence type="ECO:0000313" key="1">
    <source>
        <dbReference type="EMBL" id="CUU57746.1"/>
    </source>
</evidence>
<dbReference type="EMBL" id="FAOZ01000014">
    <property type="protein sequence ID" value="CUU57746.1"/>
    <property type="molecule type" value="Genomic_DNA"/>
</dbReference>